<dbReference type="EMBL" id="JACXVP010000009">
    <property type="protein sequence ID" value="KAG5583757.1"/>
    <property type="molecule type" value="Genomic_DNA"/>
</dbReference>
<dbReference type="Proteomes" id="UP000824120">
    <property type="component" value="Chromosome 9"/>
</dbReference>
<evidence type="ECO:0000313" key="2">
    <source>
        <dbReference type="Proteomes" id="UP000824120"/>
    </source>
</evidence>
<protein>
    <recommendedName>
        <fullName evidence="3">DUF674 family protein</fullName>
    </recommendedName>
</protein>
<gene>
    <name evidence="1" type="ORF">H5410_044191</name>
</gene>
<evidence type="ECO:0000313" key="1">
    <source>
        <dbReference type="EMBL" id="KAG5583757.1"/>
    </source>
</evidence>
<name>A0A9J5X8F1_SOLCO</name>
<dbReference type="PANTHER" id="PTHR33103">
    <property type="entry name" value="OS01G0153900 PROTEIN"/>
    <property type="match status" value="1"/>
</dbReference>
<organism evidence="1 2">
    <name type="scientific">Solanum commersonii</name>
    <name type="common">Commerson's wild potato</name>
    <name type="synonym">Commerson's nightshade</name>
    <dbReference type="NCBI Taxonomy" id="4109"/>
    <lineage>
        <taxon>Eukaryota</taxon>
        <taxon>Viridiplantae</taxon>
        <taxon>Streptophyta</taxon>
        <taxon>Embryophyta</taxon>
        <taxon>Tracheophyta</taxon>
        <taxon>Spermatophyta</taxon>
        <taxon>Magnoliopsida</taxon>
        <taxon>eudicotyledons</taxon>
        <taxon>Gunneridae</taxon>
        <taxon>Pentapetalae</taxon>
        <taxon>asterids</taxon>
        <taxon>lamiids</taxon>
        <taxon>Solanales</taxon>
        <taxon>Solanaceae</taxon>
        <taxon>Solanoideae</taxon>
        <taxon>Solaneae</taxon>
        <taxon>Solanum</taxon>
    </lineage>
</organism>
<dbReference type="PANTHER" id="PTHR33103:SF27">
    <property type="entry name" value="OS04G0594700 PROTEIN"/>
    <property type="match status" value="1"/>
</dbReference>
<reference evidence="1 2" key="1">
    <citation type="submission" date="2020-09" db="EMBL/GenBank/DDBJ databases">
        <title>De no assembly of potato wild relative species, Solanum commersonii.</title>
        <authorList>
            <person name="Cho K."/>
        </authorList>
    </citation>
    <scope>NUCLEOTIDE SEQUENCE [LARGE SCALE GENOMIC DNA]</scope>
    <source>
        <strain evidence="1">LZ3.2</strain>
        <tissue evidence="1">Leaf</tissue>
    </source>
</reference>
<sequence>MAANVQESRFPLKLLIDDKNKRVIAAEANKDFVDILFSFLTFPIGTIIRLTNNNQSMPKIPTCMNNLYKSVENLSVHHLYTENCKSILLNPRNPCIEDCLKLKVNIDDSVSNKYFKCSNDNCSNKSWLVNVKCSCEGKTSKEIFSDVGNPTNDYLGVFIKGGIEFIISDDLRVLPGSPISLVQLLSDLGYNHMNQIREMFVEVGKEEILRLLVCSLISKSPLTEVFMNKQAIVDNMNIMSTEPIISQVFADLRTVNSRKLILKLILSKSRNKILYAEAKDSFVDFLFSFLTFPIGSVIKTLKGISGLRCIDNLYKSVTDLESHWFSFSSYQNRLLSPGVAPKHKCQNELLPIFVELPDHNKLIDPRDISGGISEFGRFTKSPSLFIVSDDLEVKPMCSRSSFGLLKELNVPLFDIEEKVICIGKAEARCLLQAALIGSSSALTLALSSFLKTKREEPSQVNCFTMANEQETKVLLKLWVDEKKNKVVAAESKVDFMDIVQNLGKENLYTKYSKTMLLNPRNAYAKYCTKLRVNVDDSGSEKYYHCSGCNRKSHYTNVKCPCGGMINKEKFLKDLVETTCLDEYVRDIFKCASPSSLIQMLSNVGLADMNQITEMHVEVGMDEVISFTIFAIRDKK</sequence>
<dbReference type="InterPro" id="IPR007750">
    <property type="entry name" value="DUF674"/>
</dbReference>
<comment type="caution">
    <text evidence="1">The sequence shown here is derived from an EMBL/GenBank/DDBJ whole genome shotgun (WGS) entry which is preliminary data.</text>
</comment>
<keyword evidence="2" id="KW-1185">Reference proteome</keyword>
<dbReference type="AlphaFoldDB" id="A0A9J5X8F1"/>
<accession>A0A9J5X8F1</accession>
<evidence type="ECO:0008006" key="3">
    <source>
        <dbReference type="Google" id="ProtNLM"/>
    </source>
</evidence>
<dbReference type="Pfam" id="PF05056">
    <property type="entry name" value="DUF674"/>
    <property type="match status" value="2"/>
</dbReference>
<proteinExistence type="predicted"/>
<dbReference type="OrthoDB" id="1277335at2759"/>